<protein>
    <submittedName>
        <fullName evidence="2">Uncharacterized protein</fullName>
    </submittedName>
</protein>
<name>A0A9P5CP35_CRYP1</name>
<sequence length="114" mass="12658">MGSGDNEYWEGRKGCKPRQGNPRACCSSAGAAMYIQGCCCASTTVWVHATRRADTQGQSKGGVGPERPRLLTTVNAQKFTPMLKSKSEKLWATSVPRIMTWDPWIRVWVRCGTY</sequence>
<gene>
    <name evidence="2" type="ORF">M406DRAFT_68463</name>
</gene>
<dbReference type="RefSeq" id="XP_040777045.1">
    <property type="nucleotide sequence ID" value="XM_040925171.1"/>
</dbReference>
<dbReference type="AlphaFoldDB" id="A0A9P5CP35"/>
<accession>A0A9P5CP35</accession>
<evidence type="ECO:0000313" key="2">
    <source>
        <dbReference type="EMBL" id="KAF3766084.1"/>
    </source>
</evidence>
<comment type="caution">
    <text evidence="2">The sequence shown here is derived from an EMBL/GenBank/DDBJ whole genome shotgun (WGS) entry which is preliminary data.</text>
</comment>
<evidence type="ECO:0000256" key="1">
    <source>
        <dbReference type="SAM" id="MobiDB-lite"/>
    </source>
</evidence>
<evidence type="ECO:0000313" key="3">
    <source>
        <dbReference type="Proteomes" id="UP000803844"/>
    </source>
</evidence>
<proteinExistence type="predicted"/>
<dbReference type="EMBL" id="MU032347">
    <property type="protein sequence ID" value="KAF3766084.1"/>
    <property type="molecule type" value="Genomic_DNA"/>
</dbReference>
<dbReference type="GeneID" id="63842300"/>
<organism evidence="2 3">
    <name type="scientific">Cryphonectria parasitica (strain ATCC 38755 / EP155)</name>
    <dbReference type="NCBI Taxonomy" id="660469"/>
    <lineage>
        <taxon>Eukaryota</taxon>
        <taxon>Fungi</taxon>
        <taxon>Dikarya</taxon>
        <taxon>Ascomycota</taxon>
        <taxon>Pezizomycotina</taxon>
        <taxon>Sordariomycetes</taxon>
        <taxon>Sordariomycetidae</taxon>
        <taxon>Diaporthales</taxon>
        <taxon>Cryphonectriaceae</taxon>
        <taxon>Cryphonectria-Endothia species complex</taxon>
        <taxon>Cryphonectria</taxon>
    </lineage>
</organism>
<keyword evidence="3" id="KW-1185">Reference proteome</keyword>
<feature type="region of interest" description="Disordered" evidence="1">
    <location>
        <begin position="1"/>
        <end position="22"/>
    </location>
</feature>
<reference evidence="2" key="1">
    <citation type="journal article" date="2020" name="Phytopathology">
        <title>Genome sequence of the chestnut blight fungus Cryphonectria parasitica EP155: A fundamental resource for an archetypical invasive plant pathogen.</title>
        <authorList>
            <person name="Crouch J.A."/>
            <person name="Dawe A."/>
            <person name="Aerts A."/>
            <person name="Barry K."/>
            <person name="Churchill A.C.L."/>
            <person name="Grimwood J."/>
            <person name="Hillman B."/>
            <person name="Milgroom M.G."/>
            <person name="Pangilinan J."/>
            <person name="Smith M."/>
            <person name="Salamov A."/>
            <person name="Schmutz J."/>
            <person name="Yadav J."/>
            <person name="Grigoriev I.V."/>
            <person name="Nuss D."/>
        </authorList>
    </citation>
    <scope>NUCLEOTIDE SEQUENCE</scope>
    <source>
        <strain evidence="2">EP155</strain>
    </source>
</reference>
<dbReference type="Proteomes" id="UP000803844">
    <property type="component" value="Unassembled WGS sequence"/>
</dbReference>